<comment type="caution">
    <text evidence="3">The sequence shown here is derived from an EMBL/GenBank/DDBJ whole genome shotgun (WGS) entry which is preliminary data.</text>
</comment>
<keyword evidence="2" id="KW-0472">Membrane</keyword>
<evidence type="ECO:0000256" key="1">
    <source>
        <dbReference type="ARBA" id="ARBA00006974"/>
    </source>
</evidence>
<sequence>MGEEKSWGSSIEGVVRLRQMVRRWRKAAPEVVPAGHVAVCVGRSSKRFVVRVVHLNHPIFRELLERAEMEYGFSARAGPLSLPCDEYFFEDALRCISNSSSQPTKTKLSSSSCLTNRQDQRNLGFRCCRVAYGEDDDDVSRFRRIAEKSDEIRVLLGTALAFYEVVVLLLGFGYGVLVSSSVVWLLTGGFGFGVGSVVLSGLGVVAWSLCRSFCCVHLGFSLFFIWSDHVIEILSFVRLHANQSSCTIDFDLFVFVQHKGVVDLLTDKESSAKVDPIRHINRDRSSEVRWCRQWQVNEGGAGRGMARRGSAGDERSVAMGRQARVARVNPVIIGVPGQLETDSIFETGVNVENGLQTIIEVVPSGEGIGPSIVDFVSKLFVPSYVTLPLVNSYCINVVDDVDLGANHLLPSNGGVDTEANVARVDSGLITFPNGELLVVPETVHLPYEMHCWGGLRCFGFGSNQHLF</sequence>
<organism evidence="3 4">
    <name type="scientific">Dendrobium thyrsiflorum</name>
    <name type="common">Pinecone-like raceme dendrobium</name>
    <name type="synonym">Orchid</name>
    <dbReference type="NCBI Taxonomy" id="117978"/>
    <lineage>
        <taxon>Eukaryota</taxon>
        <taxon>Viridiplantae</taxon>
        <taxon>Streptophyta</taxon>
        <taxon>Embryophyta</taxon>
        <taxon>Tracheophyta</taxon>
        <taxon>Spermatophyta</taxon>
        <taxon>Magnoliopsida</taxon>
        <taxon>Liliopsida</taxon>
        <taxon>Asparagales</taxon>
        <taxon>Orchidaceae</taxon>
        <taxon>Epidendroideae</taxon>
        <taxon>Malaxideae</taxon>
        <taxon>Dendrobiinae</taxon>
        <taxon>Dendrobium</taxon>
    </lineage>
</organism>
<proteinExistence type="inferred from homology"/>
<evidence type="ECO:0000256" key="2">
    <source>
        <dbReference type="SAM" id="Phobius"/>
    </source>
</evidence>
<dbReference type="InterPro" id="IPR003676">
    <property type="entry name" value="SAUR_fam"/>
</dbReference>
<accession>A0ABD0UKN7</accession>
<reference evidence="3 4" key="1">
    <citation type="journal article" date="2024" name="Plant Biotechnol. J.">
        <title>Dendrobium thyrsiflorum genome and its molecular insights into genes involved in important horticultural traits.</title>
        <authorList>
            <person name="Chen B."/>
            <person name="Wang J.Y."/>
            <person name="Zheng P.J."/>
            <person name="Li K.L."/>
            <person name="Liang Y.M."/>
            <person name="Chen X.F."/>
            <person name="Zhang C."/>
            <person name="Zhao X."/>
            <person name="He X."/>
            <person name="Zhang G.Q."/>
            <person name="Liu Z.J."/>
            <person name="Xu Q."/>
        </authorList>
    </citation>
    <scope>NUCLEOTIDE SEQUENCE [LARGE SCALE GENOMIC DNA]</scope>
    <source>
        <strain evidence="3">GZMU011</strain>
    </source>
</reference>
<keyword evidence="4" id="KW-1185">Reference proteome</keyword>
<dbReference type="PANTHER" id="PTHR31374:SF26">
    <property type="entry name" value="OS02G0512000 PROTEIN"/>
    <property type="match status" value="1"/>
</dbReference>
<name>A0ABD0UKN7_DENTH</name>
<evidence type="ECO:0000313" key="4">
    <source>
        <dbReference type="Proteomes" id="UP001552299"/>
    </source>
</evidence>
<comment type="similarity">
    <text evidence="1">Belongs to the ARG7 family.</text>
</comment>
<dbReference type="Pfam" id="PF02519">
    <property type="entry name" value="Auxin_inducible"/>
    <property type="match status" value="1"/>
</dbReference>
<dbReference type="PANTHER" id="PTHR31374">
    <property type="entry name" value="AUXIN-INDUCED PROTEIN-LIKE-RELATED"/>
    <property type="match status" value="1"/>
</dbReference>
<protein>
    <submittedName>
        <fullName evidence="3">Uncharacterized protein</fullName>
    </submittedName>
</protein>
<feature type="transmembrane region" description="Helical" evidence="2">
    <location>
        <begin position="154"/>
        <end position="177"/>
    </location>
</feature>
<keyword evidence="2" id="KW-1133">Transmembrane helix</keyword>
<feature type="transmembrane region" description="Helical" evidence="2">
    <location>
        <begin position="183"/>
        <end position="207"/>
    </location>
</feature>
<dbReference type="Proteomes" id="UP001552299">
    <property type="component" value="Unassembled WGS sequence"/>
</dbReference>
<keyword evidence="2" id="KW-0812">Transmembrane</keyword>
<dbReference type="EMBL" id="JANQDX010000013">
    <property type="protein sequence ID" value="KAL0913353.1"/>
    <property type="molecule type" value="Genomic_DNA"/>
</dbReference>
<evidence type="ECO:0000313" key="3">
    <source>
        <dbReference type="EMBL" id="KAL0913353.1"/>
    </source>
</evidence>
<gene>
    <name evidence="3" type="ORF">M5K25_016805</name>
</gene>
<feature type="transmembrane region" description="Helical" evidence="2">
    <location>
        <begin position="214"/>
        <end position="237"/>
    </location>
</feature>
<dbReference type="AlphaFoldDB" id="A0ABD0UKN7"/>